<accession>H8GPM7</accession>
<name>H8GPM7_METAL</name>
<evidence type="ECO:0000313" key="2">
    <source>
        <dbReference type="Proteomes" id="UP000005090"/>
    </source>
</evidence>
<sequence>MAAWRLYRYRHSDGRSKDWAVRANADGAITTRWGRTAARLPGVSTRRGVRLFDLEKQKQAKGYVFVAEVEIDSEGHVLFPDPAKPDPPATSGGALYWHIDCRASQETCLALASEIRRLIDAIQSLPDYAVMPHPLWEGWQRLSDLALGAEPFSQSGQIKPGHGILPWLFLMALKQQAFAGVEIGIATESSREVSADLKAEQDVLDFFGTNLDQIRATAEMLGLLKPRLNLASVLSDTDDRWF</sequence>
<gene>
    <name evidence="1" type="ORF">Metal_0646</name>
</gene>
<evidence type="ECO:0000313" key="1">
    <source>
        <dbReference type="EMBL" id="EIC28489.1"/>
    </source>
</evidence>
<dbReference type="STRING" id="686340.Metal_0646"/>
<proteinExistence type="predicted"/>
<dbReference type="EMBL" id="CM001475">
    <property type="protein sequence ID" value="EIC28489.1"/>
    <property type="molecule type" value="Genomic_DNA"/>
</dbReference>
<protein>
    <submittedName>
        <fullName evidence="1">Uncharacterized protein</fullName>
    </submittedName>
</protein>
<dbReference type="Proteomes" id="UP000005090">
    <property type="component" value="Chromosome"/>
</dbReference>
<dbReference type="RefSeq" id="WP_005369557.1">
    <property type="nucleotide sequence ID" value="NZ_CM001475.1"/>
</dbReference>
<reference evidence="1 2" key="1">
    <citation type="journal article" date="2013" name="Genome Announc.">
        <title>Genome Sequence of the Obligate Gammaproteobacterial Methanotroph Methylomicrobium album Strain BG8.</title>
        <authorList>
            <person name="Kits K.D."/>
            <person name="Kalyuzhnaya M.G."/>
            <person name="Klotz M.G."/>
            <person name="Jetten M.S."/>
            <person name="Op den Camp H.J."/>
            <person name="Vuilleumier S."/>
            <person name="Bringel F."/>
            <person name="Dispirito A.A."/>
            <person name="Murrell J.C."/>
            <person name="Bruce D."/>
            <person name="Cheng J.F."/>
            <person name="Copeland A."/>
            <person name="Goodwin L."/>
            <person name="Hauser L."/>
            <person name="Lajus A."/>
            <person name="Land M.L."/>
            <person name="Lapidus A."/>
            <person name="Lucas S."/>
            <person name="Medigue C."/>
            <person name="Pitluck S."/>
            <person name="Woyke T."/>
            <person name="Zeytun A."/>
            <person name="Stein L.Y."/>
        </authorList>
    </citation>
    <scope>NUCLEOTIDE SEQUENCE [LARGE SCALE GENOMIC DNA]</scope>
    <source>
        <strain evidence="1 2">BG8</strain>
    </source>
</reference>
<dbReference type="eggNOG" id="ENOG502Z8F3">
    <property type="taxonomic scope" value="Bacteria"/>
</dbReference>
<dbReference type="HOGENOM" id="CLU_1089673_0_0_6"/>
<keyword evidence="2" id="KW-1185">Reference proteome</keyword>
<dbReference type="AlphaFoldDB" id="H8GPM7"/>
<organism evidence="1 2">
    <name type="scientific">Methylomicrobium album BG8</name>
    <dbReference type="NCBI Taxonomy" id="686340"/>
    <lineage>
        <taxon>Bacteria</taxon>
        <taxon>Pseudomonadati</taxon>
        <taxon>Pseudomonadota</taxon>
        <taxon>Gammaproteobacteria</taxon>
        <taxon>Methylococcales</taxon>
        <taxon>Methylococcaceae</taxon>
        <taxon>Methylomicrobium</taxon>
    </lineage>
</organism>